<accession>A0ABR7BWZ1</accession>
<reference evidence="1 2" key="1">
    <citation type="submission" date="2020-08" db="EMBL/GenBank/DDBJ databases">
        <title>Genome public.</title>
        <authorList>
            <person name="Liu C."/>
            <person name="Sun Q."/>
        </authorList>
    </citation>
    <scope>NUCLEOTIDE SEQUENCE [LARGE SCALE GENOMIC DNA]</scope>
    <source>
        <strain evidence="1 2">NSJ-21</strain>
    </source>
</reference>
<sequence length="244" mass="29237">MRDTDDDFWDLMKELDFKFEEKFKVSLSDYDKAAQYINDEYFKKRSSNNAELNDEGKTEEVSPRTLRYYWSRDKNKKTDKENNDERPNPRKLDIICVSMGYENWNCFKEITRRAIKIDSYFDPKDFKVENMAEGYTFRFGWFPQYFVELKYLGNYIFEITSRSYNLRQRFQLGQKITAYGFGLIYAYEVCRYKEEMPNGEKETCINKETENKISASGCSLYPGIFFKPKDYKIEDNHSALIICS</sequence>
<keyword evidence="2" id="KW-1185">Reference proteome</keyword>
<gene>
    <name evidence="1" type="ORF">H8S53_01100</name>
</gene>
<evidence type="ECO:0000313" key="2">
    <source>
        <dbReference type="Proteomes" id="UP000600230"/>
    </source>
</evidence>
<dbReference type="Proteomes" id="UP000600230">
    <property type="component" value="Unassembled WGS sequence"/>
</dbReference>
<name>A0ABR7BWZ1_9BACE</name>
<dbReference type="RefSeq" id="WP_186905393.1">
    <property type="nucleotide sequence ID" value="NZ_JACOOG010000001.1"/>
</dbReference>
<comment type="caution">
    <text evidence="1">The sequence shown here is derived from an EMBL/GenBank/DDBJ whole genome shotgun (WGS) entry which is preliminary data.</text>
</comment>
<evidence type="ECO:0000313" key="1">
    <source>
        <dbReference type="EMBL" id="MBC5589870.1"/>
    </source>
</evidence>
<protein>
    <submittedName>
        <fullName evidence="1">Uncharacterized protein</fullName>
    </submittedName>
</protein>
<organism evidence="1 2">
    <name type="scientific">Bacteroides parvus</name>
    <dbReference type="NCBI Taxonomy" id="2763025"/>
    <lineage>
        <taxon>Bacteria</taxon>
        <taxon>Pseudomonadati</taxon>
        <taxon>Bacteroidota</taxon>
        <taxon>Bacteroidia</taxon>
        <taxon>Bacteroidales</taxon>
        <taxon>Bacteroidaceae</taxon>
        <taxon>Bacteroides</taxon>
    </lineage>
</organism>
<proteinExistence type="predicted"/>
<dbReference type="EMBL" id="JACOOG010000001">
    <property type="protein sequence ID" value="MBC5589870.1"/>
    <property type="molecule type" value="Genomic_DNA"/>
</dbReference>